<name>A0ABY4D8W4_9SPIR</name>
<dbReference type="InterPro" id="IPR029063">
    <property type="entry name" value="SAM-dependent_MTases_sf"/>
</dbReference>
<protein>
    <submittedName>
        <fullName evidence="4">Class I SAM-dependent methyltransferase</fullName>
    </submittedName>
</protein>
<dbReference type="Proteomes" id="UP000829708">
    <property type="component" value="Chromosome"/>
</dbReference>
<feature type="domain" description="Methyltransferase" evidence="3">
    <location>
        <begin position="37"/>
        <end position="125"/>
    </location>
</feature>
<reference evidence="5" key="1">
    <citation type="journal article" date="2024" name="J Bioinform Genom">
        <title>Complete genome sequence of the type strain bacterium Sphaerochaeta associata GLS2t (VKM B-2742)t.</title>
        <authorList>
            <person name="Troshina O.Y."/>
            <person name="Tepeeva A.N."/>
            <person name="Arzamasceva V.O."/>
            <person name="Whitman W.B."/>
            <person name="Varghese N."/>
            <person name="Shapiro N."/>
            <person name="Woyke T."/>
            <person name="Kripides N.C."/>
            <person name="Vasilenko O.V."/>
        </authorList>
    </citation>
    <scope>NUCLEOTIDE SEQUENCE [LARGE SCALE GENOMIC DNA]</scope>
    <source>
        <strain evidence="5">GLS2T</strain>
    </source>
</reference>
<organism evidence="4 5">
    <name type="scientific">Sphaerochaeta associata</name>
    <dbReference type="NCBI Taxonomy" id="1129264"/>
    <lineage>
        <taxon>Bacteria</taxon>
        <taxon>Pseudomonadati</taxon>
        <taxon>Spirochaetota</taxon>
        <taxon>Spirochaetia</taxon>
        <taxon>Spirochaetales</taxon>
        <taxon>Sphaerochaetaceae</taxon>
        <taxon>Sphaerochaeta</taxon>
    </lineage>
</organism>
<evidence type="ECO:0000313" key="5">
    <source>
        <dbReference type="Proteomes" id="UP000829708"/>
    </source>
</evidence>
<proteinExistence type="predicted"/>
<dbReference type="PANTHER" id="PTHR43861">
    <property type="entry name" value="TRANS-ACONITATE 2-METHYLTRANSFERASE-RELATED"/>
    <property type="match status" value="1"/>
</dbReference>
<evidence type="ECO:0000313" key="4">
    <source>
        <dbReference type="EMBL" id="UOM50733.1"/>
    </source>
</evidence>
<evidence type="ECO:0000259" key="3">
    <source>
        <dbReference type="Pfam" id="PF13649"/>
    </source>
</evidence>
<evidence type="ECO:0000256" key="1">
    <source>
        <dbReference type="ARBA" id="ARBA00022603"/>
    </source>
</evidence>
<keyword evidence="2" id="KW-0808">Transferase</keyword>
<dbReference type="InterPro" id="IPR041698">
    <property type="entry name" value="Methyltransf_25"/>
</dbReference>
<gene>
    <name evidence="4" type="ORF">MUG09_14305</name>
</gene>
<dbReference type="CDD" id="cd02440">
    <property type="entry name" value="AdoMet_MTases"/>
    <property type="match status" value="1"/>
</dbReference>
<dbReference type="GO" id="GO:0032259">
    <property type="term" value="P:methylation"/>
    <property type="evidence" value="ECO:0007669"/>
    <property type="project" value="UniProtKB-KW"/>
</dbReference>
<dbReference type="PANTHER" id="PTHR43861:SF1">
    <property type="entry name" value="TRANS-ACONITATE 2-METHYLTRANSFERASE"/>
    <property type="match status" value="1"/>
</dbReference>
<accession>A0ABY4D8W4</accession>
<dbReference type="GO" id="GO:0008168">
    <property type="term" value="F:methyltransferase activity"/>
    <property type="evidence" value="ECO:0007669"/>
    <property type="project" value="UniProtKB-KW"/>
</dbReference>
<dbReference type="Gene3D" id="3.40.50.150">
    <property type="entry name" value="Vaccinia Virus protein VP39"/>
    <property type="match status" value="1"/>
</dbReference>
<evidence type="ECO:0000256" key="2">
    <source>
        <dbReference type="ARBA" id="ARBA00022679"/>
    </source>
</evidence>
<keyword evidence="5" id="KW-1185">Reference proteome</keyword>
<sequence>MNYYDKHADSYISTTVSLDMSVQYSLFLPFLPQGGSILDAGCGSGRDSLYFLEHGYKVEAFDISVAMVEHARALTGLAVRKLSFMELDYDSAFDGIWACASLLHVPRTELPAVFGLLHRALKPQGLLYCSFKDREEDFSTDGRSFTCFTEQGFQAFLSELSFFELVQVSHSQDVREGRADERWLNVLLRKKIWA</sequence>
<dbReference type="SUPFAM" id="SSF53335">
    <property type="entry name" value="S-adenosyl-L-methionine-dependent methyltransferases"/>
    <property type="match status" value="1"/>
</dbReference>
<dbReference type="EMBL" id="CP094929">
    <property type="protein sequence ID" value="UOM50733.1"/>
    <property type="molecule type" value="Genomic_DNA"/>
</dbReference>
<dbReference type="RefSeq" id="WP_244772120.1">
    <property type="nucleotide sequence ID" value="NZ_CP094929.1"/>
</dbReference>
<dbReference type="Pfam" id="PF13649">
    <property type="entry name" value="Methyltransf_25"/>
    <property type="match status" value="1"/>
</dbReference>
<keyword evidence="1 4" id="KW-0489">Methyltransferase</keyword>